<evidence type="ECO:0000256" key="4">
    <source>
        <dbReference type="ARBA" id="ARBA00022840"/>
    </source>
</evidence>
<evidence type="ECO:0000256" key="5">
    <source>
        <dbReference type="PROSITE-ProRule" id="PRU00560"/>
    </source>
</evidence>
<dbReference type="Pfam" id="PF00580">
    <property type="entry name" value="UvrD-helicase"/>
    <property type="match status" value="1"/>
</dbReference>
<proteinExistence type="predicted"/>
<dbReference type="SUPFAM" id="SSF52540">
    <property type="entry name" value="P-loop containing nucleoside triphosphate hydrolases"/>
    <property type="match status" value="1"/>
</dbReference>
<dbReference type="PROSITE" id="PS51198">
    <property type="entry name" value="UVRD_HELICASE_ATP_BIND"/>
    <property type="match status" value="1"/>
</dbReference>
<dbReference type="InterPro" id="IPR000212">
    <property type="entry name" value="DNA_helicase_UvrD/REP"/>
</dbReference>
<feature type="binding site" evidence="5">
    <location>
        <begin position="13"/>
        <end position="20"/>
    </location>
    <ligand>
        <name>ATP</name>
        <dbReference type="ChEBI" id="CHEBI:30616"/>
    </ligand>
</feature>
<dbReference type="PANTHER" id="PTHR11070:SF3">
    <property type="entry name" value="DNA 3'-5' HELICASE"/>
    <property type="match status" value="1"/>
</dbReference>
<evidence type="ECO:0000256" key="3">
    <source>
        <dbReference type="ARBA" id="ARBA00022806"/>
    </source>
</evidence>
<dbReference type="GO" id="GO:0005829">
    <property type="term" value="C:cytosol"/>
    <property type="evidence" value="ECO:0007669"/>
    <property type="project" value="TreeGrafter"/>
</dbReference>
<evidence type="ECO:0000256" key="1">
    <source>
        <dbReference type="ARBA" id="ARBA00022741"/>
    </source>
</evidence>
<dbReference type="GO" id="GO:0043138">
    <property type="term" value="F:3'-5' DNA helicase activity"/>
    <property type="evidence" value="ECO:0007669"/>
    <property type="project" value="TreeGrafter"/>
</dbReference>
<reference evidence="7" key="1">
    <citation type="submission" date="2023-03" db="EMBL/GenBank/DDBJ databases">
        <authorList>
            <person name="Shen W."/>
            <person name="Cai J."/>
        </authorList>
    </citation>
    <scope>NUCLEOTIDE SEQUENCE</scope>
    <source>
        <strain evidence="7">P69-2</strain>
    </source>
</reference>
<feature type="domain" description="UvrD-like helicase ATP-binding" evidence="6">
    <location>
        <begin position="1"/>
        <end position="257"/>
    </location>
</feature>
<sequence length="650" mass="75178">MVRKIENFFIVNAPAGSGKTTTIREMINNIISINSKDNVLCITYTNRAADELSKSFSSPNISISTIHSFLNNFMKQYFGSQEIIDLYFDTYQDSIQQRIDNREAKENQTESNKKYIEKYGDLSIDVLRRNITNIYYNENSFSSLYYGGLGHDDLISFSSKIILKYKVIQNRLSYKFQYVFIDEYQDTTADVLNIFYESLNEKRTILYLFGDKMQQIYKNYDGSFEPKFLKFDSSKALTTNYRSIPKIITLLNNIYNDSSFVQNVSEDMNKIAPNFDPRVIICNDVDEKLTQILDEYPNSLTLFLSNQSRFQKIGCPSLYSTFSKMDRYSFSKKYGVVDVLTDNTKDNPDSLIRLIFSVAFINNNYASNNYGVIVQKIKDEQSTIGLKDWKLSSHQDKVTLNAILEELALIVSSSKKSIKDVLIFLKEKIPQSAVTLSEIMEDESYSDALDVPIEEVIKLYNYLEYPKVSTQHGVKGESHDEVIFVADDSYNPHVSMYNFFDIWSDTELSLTSLEEFYYQYSFELTKITEKVGMKINNLKRDSFTAHEDYLKGAASSIMTMFQENDLFNKLCFLEYQTFISNPNVTNAKKCFKESQVYGILSAYKLFYVGCSRARKDITVLLDSNKIKGNMDLQIQKFEQLGFKVHNESLI</sequence>
<protein>
    <submittedName>
        <fullName evidence="7">ATP-dependent helicase</fullName>
    </submittedName>
</protein>
<evidence type="ECO:0000313" key="7">
    <source>
        <dbReference type="EMBL" id="MDT2737620.1"/>
    </source>
</evidence>
<dbReference type="PANTHER" id="PTHR11070">
    <property type="entry name" value="UVRD / RECB / PCRA DNA HELICASE FAMILY MEMBER"/>
    <property type="match status" value="1"/>
</dbReference>
<dbReference type="GO" id="GO:0003677">
    <property type="term" value="F:DNA binding"/>
    <property type="evidence" value="ECO:0007669"/>
    <property type="project" value="InterPro"/>
</dbReference>
<dbReference type="RefSeq" id="WP_010826067.1">
    <property type="nucleotide sequence ID" value="NZ_BAAAXL010000006.1"/>
</dbReference>
<keyword evidence="3 5" id="KW-0347">Helicase</keyword>
<dbReference type="GO" id="GO:0016787">
    <property type="term" value="F:hydrolase activity"/>
    <property type="evidence" value="ECO:0007669"/>
    <property type="project" value="UniProtKB-UniRule"/>
</dbReference>
<dbReference type="Proteomes" id="UP001180842">
    <property type="component" value="Unassembled WGS sequence"/>
</dbReference>
<name>A0AAE4I144_9ENTE</name>
<accession>A0AAE4I144</accession>
<dbReference type="AlphaFoldDB" id="A0AAE4I144"/>
<gene>
    <name evidence="7" type="ORF">P7H00_10905</name>
</gene>
<keyword evidence="2 5" id="KW-0378">Hydrolase</keyword>
<dbReference type="InterPro" id="IPR014016">
    <property type="entry name" value="UvrD-like_ATP-bd"/>
</dbReference>
<dbReference type="GO" id="GO:0005524">
    <property type="term" value="F:ATP binding"/>
    <property type="evidence" value="ECO:0007669"/>
    <property type="project" value="UniProtKB-UniRule"/>
</dbReference>
<dbReference type="GO" id="GO:0000725">
    <property type="term" value="P:recombinational repair"/>
    <property type="evidence" value="ECO:0007669"/>
    <property type="project" value="TreeGrafter"/>
</dbReference>
<evidence type="ECO:0000256" key="2">
    <source>
        <dbReference type="ARBA" id="ARBA00022801"/>
    </source>
</evidence>
<evidence type="ECO:0000259" key="6">
    <source>
        <dbReference type="PROSITE" id="PS51198"/>
    </source>
</evidence>
<comment type="caution">
    <text evidence="7">The sequence shown here is derived from an EMBL/GenBank/DDBJ whole genome shotgun (WGS) entry which is preliminary data.</text>
</comment>
<dbReference type="EMBL" id="JARQAI010000017">
    <property type="protein sequence ID" value="MDT2737620.1"/>
    <property type="molecule type" value="Genomic_DNA"/>
</dbReference>
<dbReference type="Gene3D" id="3.40.50.300">
    <property type="entry name" value="P-loop containing nucleotide triphosphate hydrolases"/>
    <property type="match status" value="1"/>
</dbReference>
<keyword evidence="1 5" id="KW-0547">Nucleotide-binding</keyword>
<dbReference type="InterPro" id="IPR027417">
    <property type="entry name" value="P-loop_NTPase"/>
</dbReference>
<evidence type="ECO:0000313" key="8">
    <source>
        <dbReference type="Proteomes" id="UP001180842"/>
    </source>
</evidence>
<organism evidence="7 8">
    <name type="scientific">Enterococcus pseudoavium</name>
    <dbReference type="NCBI Taxonomy" id="44007"/>
    <lineage>
        <taxon>Bacteria</taxon>
        <taxon>Bacillati</taxon>
        <taxon>Bacillota</taxon>
        <taxon>Bacilli</taxon>
        <taxon>Lactobacillales</taxon>
        <taxon>Enterococcaceae</taxon>
        <taxon>Enterococcus</taxon>
    </lineage>
</organism>
<keyword evidence="4 5" id="KW-0067">ATP-binding</keyword>